<name>A0AAD7D822_MYCRO</name>
<accession>A0AAD7D822</accession>
<evidence type="ECO:0000313" key="3">
    <source>
        <dbReference type="EMBL" id="KAJ7678607.1"/>
    </source>
</evidence>
<evidence type="ECO:0000256" key="2">
    <source>
        <dbReference type="SAM" id="SignalP"/>
    </source>
</evidence>
<dbReference type="EMBL" id="JARKIE010000133">
    <property type="protein sequence ID" value="KAJ7678607.1"/>
    <property type="molecule type" value="Genomic_DNA"/>
</dbReference>
<feature type="signal peptide" evidence="2">
    <location>
        <begin position="1"/>
        <end position="19"/>
    </location>
</feature>
<evidence type="ECO:0008006" key="5">
    <source>
        <dbReference type="Google" id="ProtNLM"/>
    </source>
</evidence>
<keyword evidence="4" id="KW-1185">Reference proteome</keyword>
<evidence type="ECO:0000256" key="1">
    <source>
        <dbReference type="SAM" id="MobiDB-lite"/>
    </source>
</evidence>
<feature type="non-terminal residue" evidence="3">
    <location>
        <position position="78"/>
    </location>
</feature>
<comment type="caution">
    <text evidence="3">The sequence shown here is derived from an EMBL/GenBank/DDBJ whole genome shotgun (WGS) entry which is preliminary data.</text>
</comment>
<protein>
    <recommendedName>
        <fullName evidence="5">Secreted protein</fullName>
    </recommendedName>
</protein>
<feature type="region of interest" description="Disordered" evidence="1">
    <location>
        <begin position="43"/>
        <end position="78"/>
    </location>
</feature>
<dbReference type="AlphaFoldDB" id="A0AAD7D822"/>
<feature type="chain" id="PRO_5041928323" description="Secreted protein" evidence="2">
    <location>
        <begin position="20"/>
        <end position="78"/>
    </location>
</feature>
<reference evidence="3" key="1">
    <citation type="submission" date="2023-03" db="EMBL/GenBank/DDBJ databases">
        <title>Massive genome expansion in bonnet fungi (Mycena s.s.) driven by repeated elements and novel gene families across ecological guilds.</title>
        <authorList>
            <consortium name="Lawrence Berkeley National Laboratory"/>
            <person name="Harder C.B."/>
            <person name="Miyauchi S."/>
            <person name="Viragh M."/>
            <person name="Kuo A."/>
            <person name="Thoen E."/>
            <person name="Andreopoulos B."/>
            <person name="Lu D."/>
            <person name="Skrede I."/>
            <person name="Drula E."/>
            <person name="Henrissat B."/>
            <person name="Morin E."/>
            <person name="Kohler A."/>
            <person name="Barry K."/>
            <person name="LaButti K."/>
            <person name="Morin E."/>
            <person name="Salamov A."/>
            <person name="Lipzen A."/>
            <person name="Mereny Z."/>
            <person name="Hegedus B."/>
            <person name="Baldrian P."/>
            <person name="Stursova M."/>
            <person name="Weitz H."/>
            <person name="Taylor A."/>
            <person name="Grigoriev I.V."/>
            <person name="Nagy L.G."/>
            <person name="Martin F."/>
            <person name="Kauserud H."/>
        </authorList>
    </citation>
    <scope>NUCLEOTIDE SEQUENCE</scope>
    <source>
        <strain evidence="3">CBHHK067</strain>
    </source>
</reference>
<gene>
    <name evidence="3" type="ORF">B0H17DRAFT_1078211</name>
</gene>
<proteinExistence type="predicted"/>
<organism evidence="3 4">
    <name type="scientific">Mycena rosella</name>
    <name type="common">Pink bonnet</name>
    <name type="synonym">Agaricus rosellus</name>
    <dbReference type="NCBI Taxonomy" id="1033263"/>
    <lineage>
        <taxon>Eukaryota</taxon>
        <taxon>Fungi</taxon>
        <taxon>Dikarya</taxon>
        <taxon>Basidiomycota</taxon>
        <taxon>Agaricomycotina</taxon>
        <taxon>Agaricomycetes</taxon>
        <taxon>Agaricomycetidae</taxon>
        <taxon>Agaricales</taxon>
        <taxon>Marasmiineae</taxon>
        <taxon>Mycenaceae</taxon>
        <taxon>Mycena</taxon>
    </lineage>
</organism>
<sequence length="78" mass="7937">MVRLRSLSFLPSLLPHSLFLLPPSCFFLLRPLDECSVADPVTKGSAAAAGGMPGRPGHAGGGGLRASRSTASCARASS</sequence>
<keyword evidence="2" id="KW-0732">Signal</keyword>
<dbReference type="Proteomes" id="UP001221757">
    <property type="component" value="Unassembled WGS sequence"/>
</dbReference>
<evidence type="ECO:0000313" key="4">
    <source>
        <dbReference type="Proteomes" id="UP001221757"/>
    </source>
</evidence>
<feature type="compositionally biased region" description="Gly residues" evidence="1">
    <location>
        <begin position="51"/>
        <end position="64"/>
    </location>
</feature>
<feature type="compositionally biased region" description="Low complexity" evidence="1">
    <location>
        <begin position="65"/>
        <end position="78"/>
    </location>
</feature>